<evidence type="ECO:0000256" key="4">
    <source>
        <dbReference type="ARBA" id="ARBA00022692"/>
    </source>
</evidence>
<dbReference type="STRING" id="307972.A0A2G8L8J3"/>
<sequence length="426" mass="46973">MWLFVLRLYCIQGYVIQDSPTAVAIHEIKLSQEAKTRAVKELYYIFRTRQLASGQWQLIGWYSGHCALLSVDLDGRAMGSQKDKGQTDSEEVMVAGRNIGVIVGIFTMTATWVGGGYINGTAEYVYSLGLIWAQAPWGYALSLVLGGLLFAKVMREQGYVTMLDPFQIKYGSRMGGLLFLPALMGELFWSAAILSALGATISVILDMDINISVIISACITVAYTFFGGLYSVAYHRCCTAHMHLLWPELFVLHYSSLSLSVLQWLCIPFAMTHESVTPVFDSTLWFGEWDPKYSGVWIDYALLLVFGGIPWQVYFQRVLSSKSAERAQMLSFIAAFGCIVMAVPSVLIGAIARNTDWNKTDIPDPALPVKDPKLVLPLVIQYLTPNIISFIGLGAVSAAVMSSADSSILSASSMFVRNVYKLSSDN</sequence>
<dbReference type="Gene3D" id="1.20.1730.10">
    <property type="entry name" value="Sodium/glucose cotransporter"/>
    <property type="match status" value="1"/>
</dbReference>
<protein>
    <submittedName>
        <fullName evidence="16">Putative high-affinity choline transporter 1-like</fullName>
    </submittedName>
</protein>
<evidence type="ECO:0000256" key="8">
    <source>
        <dbReference type="ARBA" id="ARBA00023053"/>
    </source>
</evidence>
<keyword evidence="6" id="KW-0530">Neurotransmitter biosynthesis</keyword>
<evidence type="ECO:0000256" key="7">
    <source>
        <dbReference type="ARBA" id="ARBA00022989"/>
    </source>
</evidence>
<keyword evidence="17" id="KW-1185">Reference proteome</keyword>
<feature type="signal peptide" evidence="15">
    <location>
        <begin position="1"/>
        <end position="17"/>
    </location>
</feature>
<evidence type="ECO:0000313" key="16">
    <source>
        <dbReference type="EMBL" id="PIK56576.1"/>
    </source>
</evidence>
<evidence type="ECO:0000256" key="10">
    <source>
        <dbReference type="ARBA" id="ARBA00023136"/>
    </source>
</evidence>
<dbReference type="GO" id="GO:0005886">
    <property type="term" value="C:plasma membrane"/>
    <property type="evidence" value="ECO:0007669"/>
    <property type="project" value="TreeGrafter"/>
</dbReference>
<dbReference type="OrthoDB" id="546820at2759"/>
<comment type="caution">
    <text evidence="16">The sequence shown here is derived from an EMBL/GenBank/DDBJ whole genome shotgun (WGS) entry which is preliminary data.</text>
</comment>
<feature type="transmembrane region" description="Helical" evidence="14">
    <location>
        <begin position="124"/>
        <end position="151"/>
    </location>
</feature>
<evidence type="ECO:0000256" key="3">
    <source>
        <dbReference type="ARBA" id="ARBA00022448"/>
    </source>
</evidence>
<keyword evidence="8" id="KW-0915">Sodium</keyword>
<dbReference type="PANTHER" id="PTHR45897:SF4">
    <property type="entry name" value="HIGH-AFFINITY CHOLINE TRANSPORTER 1"/>
    <property type="match status" value="1"/>
</dbReference>
<name>A0A2G8L8J3_STIJA</name>
<evidence type="ECO:0000256" key="2">
    <source>
        <dbReference type="ARBA" id="ARBA00006434"/>
    </source>
</evidence>
<comment type="subcellular location">
    <subcellularLocation>
        <location evidence="1">Membrane</location>
        <topology evidence="1">Multi-pass membrane protein</topology>
    </subcellularLocation>
</comment>
<comment type="similarity">
    <text evidence="2 13">Belongs to the sodium:solute symporter (SSF) (TC 2.A.21) family.</text>
</comment>
<keyword evidence="12" id="KW-0739">Sodium transport</keyword>
<feature type="transmembrane region" description="Helical" evidence="14">
    <location>
        <begin position="245"/>
        <end position="271"/>
    </location>
</feature>
<dbReference type="InterPro" id="IPR038377">
    <property type="entry name" value="Na/Glc_symporter_sf"/>
</dbReference>
<evidence type="ECO:0000313" key="17">
    <source>
        <dbReference type="Proteomes" id="UP000230750"/>
    </source>
</evidence>
<evidence type="ECO:0000256" key="14">
    <source>
        <dbReference type="SAM" id="Phobius"/>
    </source>
</evidence>
<evidence type="ECO:0000256" key="1">
    <source>
        <dbReference type="ARBA" id="ARBA00004141"/>
    </source>
</evidence>
<dbReference type="InterPro" id="IPR052244">
    <property type="entry name" value="Choline_transporter"/>
</dbReference>
<dbReference type="PROSITE" id="PS50283">
    <property type="entry name" value="NA_SOLUT_SYMP_3"/>
    <property type="match status" value="1"/>
</dbReference>
<keyword evidence="4 14" id="KW-0812">Transmembrane</keyword>
<dbReference type="CDD" id="cd11474">
    <property type="entry name" value="SLC5sbd_CHT"/>
    <property type="match status" value="1"/>
</dbReference>
<feature type="transmembrane region" description="Helical" evidence="14">
    <location>
        <begin position="177"/>
        <end position="205"/>
    </location>
</feature>
<keyword evidence="11" id="KW-0325">Glycoprotein</keyword>
<feature type="transmembrane region" description="Helical" evidence="14">
    <location>
        <begin position="379"/>
        <end position="400"/>
    </location>
</feature>
<dbReference type="GO" id="GO:0005307">
    <property type="term" value="F:choline:sodium symporter activity"/>
    <property type="evidence" value="ECO:0007669"/>
    <property type="project" value="TreeGrafter"/>
</dbReference>
<keyword evidence="10 14" id="KW-0472">Membrane</keyword>
<dbReference type="Proteomes" id="UP000230750">
    <property type="component" value="Unassembled WGS sequence"/>
</dbReference>
<keyword evidence="7 14" id="KW-1133">Transmembrane helix</keyword>
<evidence type="ECO:0000256" key="13">
    <source>
        <dbReference type="RuleBase" id="RU362091"/>
    </source>
</evidence>
<reference evidence="16 17" key="1">
    <citation type="journal article" date="2017" name="PLoS Biol.">
        <title>The sea cucumber genome provides insights into morphological evolution and visceral regeneration.</title>
        <authorList>
            <person name="Zhang X."/>
            <person name="Sun L."/>
            <person name="Yuan J."/>
            <person name="Sun Y."/>
            <person name="Gao Y."/>
            <person name="Zhang L."/>
            <person name="Li S."/>
            <person name="Dai H."/>
            <person name="Hamel J.F."/>
            <person name="Liu C."/>
            <person name="Yu Y."/>
            <person name="Liu S."/>
            <person name="Lin W."/>
            <person name="Guo K."/>
            <person name="Jin S."/>
            <person name="Xu P."/>
            <person name="Storey K.B."/>
            <person name="Huan P."/>
            <person name="Zhang T."/>
            <person name="Zhou Y."/>
            <person name="Zhang J."/>
            <person name="Lin C."/>
            <person name="Li X."/>
            <person name="Xing L."/>
            <person name="Huo D."/>
            <person name="Sun M."/>
            <person name="Wang L."/>
            <person name="Mercier A."/>
            <person name="Li F."/>
            <person name="Yang H."/>
            <person name="Xiang J."/>
        </authorList>
    </citation>
    <scope>NUCLEOTIDE SEQUENCE [LARGE SCALE GENOMIC DNA]</scope>
    <source>
        <strain evidence="16">Shaxun</strain>
        <tissue evidence="16">Muscle</tissue>
    </source>
</reference>
<feature type="transmembrane region" description="Helical" evidence="14">
    <location>
        <begin position="297"/>
        <end position="315"/>
    </location>
</feature>
<evidence type="ECO:0000256" key="9">
    <source>
        <dbReference type="ARBA" id="ARBA00023065"/>
    </source>
</evidence>
<feature type="transmembrane region" description="Helical" evidence="14">
    <location>
        <begin position="99"/>
        <end position="118"/>
    </location>
</feature>
<dbReference type="AlphaFoldDB" id="A0A2G8L8J3"/>
<evidence type="ECO:0000256" key="12">
    <source>
        <dbReference type="ARBA" id="ARBA00023201"/>
    </source>
</evidence>
<accession>A0A2G8L8J3</accession>
<organism evidence="16 17">
    <name type="scientific">Stichopus japonicus</name>
    <name type="common">Sea cucumber</name>
    <dbReference type="NCBI Taxonomy" id="307972"/>
    <lineage>
        <taxon>Eukaryota</taxon>
        <taxon>Metazoa</taxon>
        <taxon>Echinodermata</taxon>
        <taxon>Eleutherozoa</taxon>
        <taxon>Echinozoa</taxon>
        <taxon>Holothuroidea</taxon>
        <taxon>Aspidochirotacea</taxon>
        <taxon>Aspidochirotida</taxon>
        <taxon>Stichopodidae</taxon>
        <taxon>Apostichopus</taxon>
    </lineage>
</organism>
<feature type="chain" id="PRO_5013674692" evidence="15">
    <location>
        <begin position="18"/>
        <end position="426"/>
    </location>
</feature>
<dbReference type="EMBL" id="MRZV01000170">
    <property type="protein sequence ID" value="PIK56576.1"/>
    <property type="molecule type" value="Genomic_DNA"/>
</dbReference>
<keyword evidence="3" id="KW-0813">Transport</keyword>
<dbReference type="Pfam" id="PF00474">
    <property type="entry name" value="SSF"/>
    <property type="match status" value="1"/>
</dbReference>
<dbReference type="GO" id="GO:0008292">
    <property type="term" value="P:acetylcholine biosynthetic process"/>
    <property type="evidence" value="ECO:0007669"/>
    <property type="project" value="TreeGrafter"/>
</dbReference>
<dbReference type="InterPro" id="IPR001734">
    <property type="entry name" value="Na/solute_symporter"/>
</dbReference>
<proteinExistence type="inferred from homology"/>
<evidence type="ECO:0000256" key="5">
    <source>
        <dbReference type="ARBA" id="ARBA00022847"/>
    </source>
</evidence>
<feature type="transmembrane region" description="Helical" evidence="14">
    <location>
        <begin position="327"/>
        <end position="352"/>
    </location>
</feature>
<dbReference type="PANTHER" id="PTHR45897">
    <property type="entry name" value="HIGH-AFFINITY CHOLINE TRANSPORTER 1"/>
    <property type="match status" value="1"/>
</dbReference>
<evidence type="ECO:0000256" key="6">
    <source>
        <dbReference type="ARBA" id="ARBA00022979"/>
    </source>
</evidence>
<keyword evidence="15" id="KW-0732">Signal</keyword>
<evidence type="ECO:0000256" key="15">
    <source>
        <dbReference type="SAM" id="SignalP"/>
    </source>
</evidence>
<evidence type="ECO:0000256" key="11">
    <source>
        <dbReference type="ARBA" id="ARBA00023180"/>
    </source>
</evidence>
<keyword evidence="9" id="KW-0406">Ion transport</keyword>
<feature type="transmembrane region" description="Helical" evidence="14">
    <location>
        <begin position="211"/>
        <end position="233"/>
    </location>
</feature>
<gene>
    <name evidence="16" type="ORF">BSL78_06497</name>
</gene>
<keyword evidence="5" id="KW-0769">Symport</keyword>